<feature type="transmembrane region" description="Helical" evidence="7">
    <location>
        <begin position="317"/>
        <end position="338"/>
    </location>
</feature>
<evidence type="ECO:0000313" key="9">
    <source>
        <dbReference type="EMBL" id="ATL89239.1"/>
    </source>
</evidence>
<feature type="transmembrane region" description="Helical" evidence="7">
    <location>
        <begin position="289"/>
        <end position="311"/>
    </location>
</feature>
<dbReference type="InterPro" id="IPR004680">
    <property type="entry name" value="Cit_transptr-like_dom"/>
</dbReference>
<dbReference type="EMBL" id="CP023819">
    <property type="protein sequence ID" value="ATL89239.1"/>
    <property type="molecule type" value="Genomic_DNA"/>
</dbReference>
<keyword evidence="4 7" id="KW-0812">Transmembrane</keyword>
<keyword evidence="2" id="KW-0813">Transport</keyword>
<evidence type="ECO:0000313" key="10">
    <source>
        <dbReference type="Proteomes" id="UP000223709"/>
    </source>
</evidence>
<accession>A0A291T7Y0</accession>
<keyword evidence="6 7" id="KW-0472">Membrane</keyword>
<dbReference type="GO" id="GO:0005886">
    <property type="term" value="C:plasma membrane"/>
    <property type="evidence" value="ECO:0007669"/>
    <property type="project" value="UniProtKB-SubCell"/>
</dbReference>
<dbReference type="AlphaFoldDB" id="A0A291T7Y0"/>
<proteinExistence type="predicted"/>
<feature type="transmembrane region" description="Helical" evidence="7">
    <location>
        <begin position="34"/>
        <end position="56"/>
    </location>
</feature>
<protein>
    <submittedName>
        <fullName evidence="9">Citrate transporter</fullName>
    </submittedName>
</protein>
<feature type="transmembrane region" description="Helical" evidence="7">
    <location>
        <begin position="100"/>
        <end position="116"/>
    </location>
</feature>
<keyword evidence="5 7" id="KW-1133">Transmembrane helix</keyword>
<dbReference type="PANTHER" id="PTHR43302:SF5">
    <property type="entry name" value="TRANSPORTER ARSB-RELATED"/>
    <property type="match status" value="1"/>
</dbReference>
<feature type="transmembrane region" description="Helical" evidence="7">
    <location>
        <begin position="77"/>
        <end position="94"/>
    </location>
</feature>
<evidence type="ECO:0000256" key="6">
    <source>
        <dbReference type="ARBA" id="ARBA00023136"/>
    </source>
</evidence>
<dbReference type="Pfam" id="PF03600">
    <property type="entry name" value="CitMHS"/>
    <property type="match status" value="1"/>
</dbReference>
<dbReference type="PANTHER" id="PTHR43302">
    <property type="entry name" value="TRANSPORTER ARSB-RELATED"/>
    <property type="match status" value="1"/>
</dbReference>
<feature type="transmembrane region" description="Helical" evidence="7">
    <location>
        <begin position="211"/>
        <end position="244"/>
    </location>
</feature>
<name>A0A291T7Y0_9FIRM</name>
<feature type="domain" description="Citrate transporter-like" evidence="8">
    <location>
        <begin position="14"/>
        <end position="311"/>
    </location>
</feature>
<feature type="transmembrane region" description="Helical" evidence="7">
    <location>
        <begin position="12"/>
        <end position="28"/>
    </location>
</feature>
<keyword evidence="3" id="KW-1003">Cell membrane</keyword>
<feature type="transmembrane region" description="Helical" evidence="7">
    <location>
        <begin position="123"/>
        <end position="141"/>
    </location>
</feature>
<feature type="transmembrane region" description="Helical" evidence="7">
    <location>
        <begin position="354"/>
        <end position="376"/>
    </location>
</feature>
<gene>
    <name evidence="9" type="ORF">CRH10_02385</name>
</gene>
<organism evidence="9 10">
    <name type="scientific">Faecalibacterium prausnitzii</name>
    <dbReference type="NCBI Taxonomy" id="853"/>
    <lineage>
        <taxon>Bacteria</taxon>
        <taxon>Bacillati</taxon>
        <taxon>Bacillota</taxon>
        <taxon>Clostridia</taxon>
        <taxon>Eubacteriales</taxon>
        <taxon>Oscillospiraceae</taxon>
        <taxon>Faecalibacterium</taxon>
    </lineage>
</organism>
<evidence type="ECO:0000256" key="5">
    <source>
        <dbReference type="ARBA" id="ARBA00022989"/>
    </source>
</evidence>
<feature type="transmembrane region" description="Helical" evidence="7">
    <location>
        <begin position="161"/>
        <end position="183"/>
    </location>
</feature>
<feature type="transmembrane region" description="Helical" evidence="7">
    <location>
        <begin position="256"/>
        <end position="277"/>
    </location>
</feature>
<dbReference type="Proteomes" id="UP000223709">
    <property type="component" value="Chromosome"/>
</dbReference>
<sequence length="377" mass="40897">MKLLKQFIQQETVLTAAAVLAVVSAFFVPPDVQYLGYIDLRTLAILFSLMTVMAGLRRQGFFDGLGRALLSRTHSTLQLTLVLVGLCFFGSMFITNDVSLLTFVPFTFVVLSRLGADVRRSLLIPVVCMQTIAANLGSMLTPIGNPQNLYLYGKSGMSIGGFVLLMLPYTLVSLLLLLAWAALVCRKASAALSVDELVSSSASQGDQKIILLYLVLFAVCLLSVIRVLPYGFAFAAVLVCVLFADPHTLRAVDYSLLLTFVAFFIFIGNLGRIPAFSGWLQEFLTGREVLVAVLASQVTSNVPAALLLSGFTAETQALIIGTNLGGLGTLIASMASLISYRQITRELPQGKKQYFGLFTLSNLIFLAILLGVWFLLH</sequence>
<evidence type="ECO:0000256" key="2">
    <source>
        <dbReference type="ARBA" id="ARBA00022448"/>
    </source>
</evidence>
<evidence type="ECO:0000256" key="3">
    <source>
        <dbReference type="ARBA" id="ARBA00022475"/>
    </source>
</evidence>
<comment type="subcellular location">
    <subcellularLocation>
        <location evidence="1">Cell membrane</location>
        <topology evidence="1">Multi-pass membrane protein</topology>
    </subcellularLocation>
</comment>
<evidence type="ECO:0000256" key="4">
    <source>
        <dbReference type="ARBA" id="ARBA00022692"/>
    </source>
</evidence>
<evidence type="ECO:0000256" key="7">
    <source>
        <dbReference type="SAM" id="Phobius"/>
    </source>
</evidence>
<dbReference type="RefSeq" id="WP_098922667.1">
    <property type="nucleotide sequence ID" value="NZ_CP023819.1"/>
</dbReference>
<reference evidence="9 10" key="1">
    <citation type="submission" date="2017-10" db="EMBL/GenBank/DDBJ databases">
        <title>Complete Genome Sequence of Faecalibacterium prausnitzii isolated from the gut of healthy adult Indian.</title>
        <authorList>
            <person name="Bag S."/>
            <person name="Ghosh T.S."/>
            <person name="Das B."/>
        </authorList>
    </citation>
    <scope>NUCLEOTIDE SEQUENCE [LARGE SCALE GENOMIC DNA]</scope>
    <source>
        <strain evidence="9 10">Indica</strain>
    </source>
</reference>
<evidence type="ECO:0000259" key="8">
    <source>
        <dbReference type="Pfam" id="PF03600"/>
    </source>
</evidence>
<dbReference type="GO" id="GO:0055085">
    <property type="term" value="P:transmembrane transport"/>
    <property type="evidence" value="ECO:0007669"/>
    <property type="project" value="InterPro"/>
</dbReference>
<evidence type="ECO:0000256" key="1">
    <source>
        <dbReference type="ARBA" id="ARBA00004651"/>
    </source>
</evidence>